<proteinExistence type="predicted"/>
<sequence>MQTLFKGSSLLYITQSSTWTSQCEFLRDSRVKSFLGSGSSSSQREKKGKEEDHTLTLVAATPPLPQPAASSSSSRHARIIAASLSRSRGVSSHRLRRSIVRPSVSISYHTSSVASPSRSLSHAVAHRAPSIEVCEAQPHPHIHNPSRTHVPDPNSCALAFDPELNPRARIFFFTHDSSDSTGSSQPDCLSVSSGYATDQFVLGIPLGHRRLDLFIRDHMLHVFGNVSVLGYHFQDSNRRLTGRGRGKGKGKLASDQK</sequence>
<dbReference type="Proteomes" id="UP000321393">
    <property type="component" value="Unassembled WGS sequence"/>
</dbReference>
<name>A0A5A7STE7_CUCMM</name>
<organism evidence="1 3">
    <name type="scientific">Cucumis melo var. makuwa</name>
    <name type="common">Oriental melon</name>
    <dbReference type="NCBI Taxonomy" id="1194695"/>
    <lineage>
        <taxon>Eukaryota</taxon>
        <taxon>Viridiplantae</taxon>
        <taxon>Streptophyta</taxon>
        <taxon>Embryophyta</taxon>
        <taxon>Tracheophyta</taxon>
        <taxon>Spermatophyta</taxon>
        <taxon>Magnoliopsida</taxon>
        <taxon>eudicotyledons</taxon>
        <taxon>Gunneridae</taxon>
        <taxon>Pentapetalae</taxon>
        <taxon>rosids</taxon>
        <taxon>fabids</taxon>
        <taxon>Cucurbitales</taxon>
        <taxon>Cucurbitaceae</taxon>
        <taxon>Benincaseae</taxon>
        <taxon>Cucumis</taxon>
    </lineage>
</organism>
<evidence type="ECO:0000313" key="2">
    <source>
        <dbReference type="EMBL" id="TYK30348.1"/>
    </source>
</evidence>
<evidence type="ECO:0000313" key="4">
    <source>
        <dbReference type="Proteomes" id="UP000321947"/>
    </source>
</evidence>
<dbReference type="EMBL" id="SSTE01021217">
    <property type="protein sequence ID" value="KAA0032791.1"/>
    <property type="molecule type" value="Genomic_DNA"/>
</dbReference>
<dbReference type="Proteomes" id="UP000321947">
    <property type="component" value="Unassembled WGS sequence"/>
</dbReference>
<accession>A0A5A7STE7</accession>
<reference evidence="3 4" key="1">
    <citation type="submission" date="2019-08" db="EMBL/GenBank/DDBJ databases">
        <title>Draft genome sequences of two oriental melons (Cucumis melo L. var makuwa).</title>
        <authorList>
            <person name="Kwon S.-Y."/>
        </authorList>
    </citation>
    <scope>NUCLEOTIDE SEQUENCE [LARGE SCALE GENOMIC DNA]</scope>
    <source>
        <strain evidence="4">cv. Chang Bougi</strain>
        <strain evidence="3">cv. SW 3</strain>
        <tissue evidence="1">Leaf</tissue>
    </source>
</reference>
<evidence type="ECO:0000313" key="1">
    <source>
        <dbReference type="EMBL" id="KAA0032791.1"/>
    </source>
</evidence>
<comment type="caution">
    <text evidence="1">The sequence shown here is derived from an EMBL/GenBank/DDBJ whole genome shotgun (WGS) entry which is preliminary data.</text>
</comment>
<protein>
    <submittedName>
        <fullName evidence="1">Uncharacterized protein</fullName>
    </submittedName>
</protein>
<gene>
    <name evidence="2" type="ORF">E5676_scaffold575G00120</name>
    <name evidence="1" type="ORF">E6C27_scaffold708G00410</name>
</gene>
<evidence type="ECO:0000313" key="3">
    <source>
        <dbReference type="Proteomes" id="UP000321393"/>
    </source>
</evidence>
<dbReference type="EMBL" id="SSTD01000651">
    <property type="protein sequence ID" value="TYK30348.1"/>
    <property type="molecule type" value="Genomic_DNA"/>
</dbReference>
<dbReference type="AlphaFoldDB" id="A0A5A7STE7"/>